<evidence type="ECO:0000313" key="5">
    <source>
        <dbReference type="Proteomes" id="UP000287247"/>
    </source>
</evidence>
<dbReference type="SMART" id="SM00028">
    <property type="entry name" value="TPR"/>
    <property type="match status" value="4"/>
</dbReference>
<dbReference type="EMBL" id="BDQK01000013">
    <property type="protein sequence ID" value="GBF81285.1"/>
    <property type="molecule type" value="Genomic_DNA"/>
</dbReference>
<dbReference type="OrthoDB" id="561288at2"/>
<keyword evidence="2 3" id="KW-0802">TPR repeat</keyword>
<dbReference type="InterPro" id="IPR051685">
    <property type="entry name" value="Ycf3/AcsC/BcsC/TPR_MFPF"/>
</dbReference>
<dbReference type="Proteomes" id="UP000287247">
    <property type="component" value="Unassembled WGS sequence"/>
</dbReference>
<dbReference type="AlphaFoldDB" id="A0A401IIZ7"/>
<feature type="repeat" description="TPR" evidence="3">
    <location>
        <begin position="248"/>
        <end position="281"/>
    </location>
</feature>
<dbReference type="Gene3D" id="1.25.40.10">
    <property type="entry name" value="Tetratricopeptide repeat domain"/>
    <property type="match status" value="2"/>
</dbReference>
<proteinExistence type="predicted"/>
<feature type="repeat" description="TPR" evidence="3">
    <location>
        <begin position="282"/>
        <end position="315"/>
    </location>
</feature>
<organism evidence="4 5">
    <name type="scientific">Aphanothece sacrum FPU1</name>
    <dbReference type="NCBI Taxonomy" id="1920663"/>
    <lineage>
        <taxon>Bacteria</taxon>
        <taxon>Bacillati</taxon>
        <taxon>Cyanobacteriota</taxon>
        <taxon>Cyanophyceae</taxon>
        <taxon>Oscillatoriophycideae</taxon>
        <taxon>Chroococcales</taxon>
        <taxon>Aphanothecaceae</taxon>
        <taxon>Aphanothece</taxon>
    </lineage>
</organism>
<reference evidence="5" key="1">
    <citation type="submission" date="2017-05" db="EMBL/GenBank/DDBJ databases">
        <title>Physiological properties and genetic analysis related to exopolysaccharide production of fresh-water unicellular cyanobacterium Aphanothece sacrum, Suizenji Nori, that has been cultured as a food source in Japan.</title>
        <authorList>
            <person name="Kanesaki Y."/>
            <person name="Yoshikawa S."/>
            <person name="Ohki K."/>
        </authorList>
    </citation>
    <scope>NUCLEOTIDE SEQUENCE [LARGE SCALE GENOMIC DNA]</scope>
    <source>
        <strain evidence="5">FPU1</strain>
    </source>
</reference>
<dbReference type="RefSeq" id="WP_124970850.1">
    <property type="nucleotide sequence ID" value="NZ_BDQK01000013.1"/>
</dbReference>
<evidence type="ECO:0000256" key="1">
    <source>
        <dbReference type="ARBA" id="ARBA00022737"/>
    </source>
</evidence>
<evidence type="ECO:0000256" key="3">
    <source>
        <dbReference type="PROSITE-ProRule" id="PRU00339"/>
    </source>
</evidence>
<sequence>MQGLLNSIWQSIKQFFSQLFGSSKSSKSGLYKNDVAAANRPLSDTDYEFLFSQLLDGVAHGWHEGRILKYFEDLGERGKSRLWLAWLERFEQKVLASAAPNLQLAARMMRLGELAQSFPATEPIGLASYEIGRQLYTKEAGGTVWEYEGPDTDVAITEIVTPGNRKSTPPPDPKIVLNPGNQVPAEGTETLTLEELMARLGQDSQLAEQLAAQLGIQSTNPQEIVDTLIAQFQVDQNQLENQALPTTVEGWFNLGIQQANLGDLEAAIASWDRALEINPSLSQAWHNRGSALGNLGRLEEAIASFERAIALNTNDFQSWNAQGNAFSTLERWEEAITCWDHCLELELTYYQAYYNRGTALENLDRIEEAIASYRQALEIKPGFELAIARLDQLL</sequence>
<dbReference type="PANTHER" id="PTHR44943">
    <property type="entry name" value="CELLULOSE SYNTHASE OPERON PROTEIN C"/>
    <property type="match status" value="1"/>
</dbReference>
<evidence type="ECO:0000313" key="4">
    <source>
        <dbReference type="EMBL" id="GBF81285.1"/>
    </source>
</evidence>
<name>A0A401IIZ7_APHSA</name>
<comment type="caution">
    <text evidence="4">The sequence shown here is derived from an EMBL/GenBank/DDBJ whole genome shotgun (WGS) entry which is preliminary data.</text>
</comment>
<dbReference type="PANTHER" id="PTHR44943:SF8">
    <property type="entry name" value="TPR REPEAT-CONTAINING PROTEIN MJ0263"/>
    <property type="match status" value="1"/>
</dbReference>
<accession>A0A401IIZ7</accession>
<keyword evidence="5" id="KW-1185">Reference proteome</keyword>
<dbReference type="PROSITE" id="PS50005">
    <property type="entry name" value="TPR"/>
    <property type="match status" value="3"/>
</dbReference>
<feature type="repeat" description="TPR" evidence="3">
    <location>
        <begin position="350"/>
        <end position="383"/>
    </location>
</feature>
<keyword evidence="1" id="KW-0677">Repeat</keyword>
<evidence type="ECO:0000256" key="2">
    <source>
        <dbReference type="ARBA" id="ARBA00022803"/>
    </source>
</evidence>
<dbReference type="InterPro" id="IPR011990">
    <property type="entry name" value="TPR-like_helical_dom_sf"/>
</dbReference>
<dbReference type="InterPro" id="IPR019734">
    <property type="entry name" value="TPR_rpt"/>
</dbReference>
<dbReference type="PROSITE" id="PS50293">
    <property type="entry name" value="TPR_REGION"/>
    <property type="match status" value="3"/>
</dbReference>
<dbReference type="SUPFAM" id="SSF48452">
    <property type="entry name" value="TPR-like"/>
    <property type="match status" value="1"/>
</dbReference>
<gene>
    <name evidence="4" type="ORF">AsFPU1_2697</name>
</gene>
<protein>
    <submittedName>
        <fullName evidence="4">Uncharacterized protein</fullName>
    </submittedName>
</protein>
<dbReference type="Pfam" id="PF00515">
    <property type="entry name" value="TPR_1"/>
    <property type="match status" value="3"/>
</dbReference>